<keyword evidence="4" id="KW-0645">Protease</keyword>
<protein>
    <recommendedName>
        <fullName evidence="11">Zinc metalloprotease</fullName>
        <ecNumber evidence="11">3.4.24.-</ecNumber>
    </recommendedName>
</protein>
<keyword evidence="6 11" id="KW-0378">Hydrolase</keyword>
<dbReference type="EMBL" id="CP107246">
    <property type="protein sequence ID" value="WIM06210.1"/>
    <property type="molecule type" value="Genomic_DNA"/>
</dbReference>
<dbReference type="EC" id="3.4.24.-" evidence="11"/>
<accession>A0AA49IXP4</accession>
<keyword evidence="10 11" id="KW-0472">Membrane</keyword>
<dbReference type="PANTHER" id="PTHR42837:SF2">
    <property type="entry name" value="MEMBRANE METALLOPROTEASE ARASP2, CHLOROPLASTIC-RELATED"/>
    <property type="match status" value="1"/>
</dbReference>
<evidence type="ECO:0000256" key="9">
    <source>
        <dbReference type="ARBA" id="ARBA00023049"/>
    </source>
</evidence>
<keyword evidence="7 11" id="KW-0862">Zinc</keyword>
<feature type="transmembrane region" description="Helical" evidence="11">
    <location>
        <begin position="427"/>
        <end position="445"/>
    </location>
</feature>
<reference evidence="13" key="1">
    <citation type="journal article" date="2023" name="Nat. Microbiol.">
        <title>Enrichment and characterization of a nitric oxide-reducing microbial community in a continuous bioreactor.</title>
        <authorList>
            <person name="Garrido-Amador P."/>
            <person name="Stortenbeker N."/>
            <person name="Wessels H.J.C.T."/>
            <person name="Speth D.R."/>
            <person name="Garcia-Heredia I."/>
            <person name="Kartal B."/>
        </authorList>
    </citation>
    <scope>NUCLEOTIDE SEQUENCE</scope>
    <source>
        <strain evidence="13">MAG1</strain>
    </source>
</reference>
<dbReference type="KEGG" id="npv:OHM77_02630"/>
<dbReference type="GO" id="GO:0006508">
    <property type="term" value="P:proteolysis"/>
    <property type="evidence" value="ECO:0007669"/>
    <property type="project" value="UniProtKB-KW"/>
</dbReference>
<dbReference type="InterPro" id="IPR008915">
    <property type="entry name" value="Peptidase_M50"/>
</dbReference>
<organism evidence="13">
    <name type="scientific">Candidatus Nitricoxidivorans perseverans</name>
    <dbReference type="NCBI Taxonomy" id="2975601"/>
    <lineage>
        <taxon>Bacteria</taxon>
        <taxon>Pseudomonadati</taxon>
        <taxon>Pseudomonadota</taxon>
        <taxon>Betaproteobacteria</taxon>
        <taxon>Nitrosomonadales</taxon>
        <taxon>Sterolibacteriaceae</taxon>
        <taxon>Candidatus Nitricoxidivorans</taxon>
    </lineage>
</organism>
<evidence type="ECO:0000256" key="2">
    <source>
        <dbReference type="ARBA" id="ARBA00004141"/>
    </source>
</evidence>
<dbReference type="NCBIfam" id="TIGR00054">
    <property type="entry name" value="RIP metalloprotease RseP"/>
    <property type="match status" value="1"/>
</dbReference>
<gene>
    <name evidence="13" type="primary">rseP</name>
    <name evidence="13" type="ORF">OHM77_02630</name>
</gene>
<evidence type="ECO:0000256" key="5">
    <source>
        <dbReference type="ARBA" id="ARBA00022692"/>
    </source>
</evidence>
<dbReference type="InterPro" id="IPR004387">
    <property type="entry name" value="Pept_M50_Zn"/>
</dbReference>
<comment type="subcellular location">
    <subcellularLocation>
        <location evidence="2">Membrane</location>
        <topology evidence="2">Multi-pass membrane protein</topology>
    </subcellularLocation>
</comment>
<dbReference type="InterPro" id="IPR036034">
    <property type="entry name" value="PDZ_sf"/>
</dbReference>
<dbReference type="GO" id="GO:0004222">
    <property type="term" value="F:metalloendopeptidase activity"/>
    <property type="evidence" value="ECO:0007669"/>
    <property type="project" value="InterPro"/>
</dbReference>
<dbReference type="PROSITE" id="PS50106">
    <property type="entry name" value="PDZ"/>
    <property type="match status" value="1"/>
</dbReference>
<evidence type="ECO:0000256" key="3">
    <source>
        <dbReference type="ARBA" id="ARBA00007931"/>
    </source>
</evidence>
<dbReference type="InterPro" id="IPR041489">
    <property type="entry name" value="PDZ_6"/>
</dbReference>
<evidence type="ECO:0000256" key="1">
    <source>
        <dbReference type="ARBA" id="ARBA00001947"/>
    </source>
</evidence>
<proteinExistence type="inferred from homology"/>
<evidence type="ECO:0000256" key="8">
    <source>
        <dbReference type="ARBA" id="ARBA00022989"/>
    </source>
</evidence>
<dbReference type="Pfam" id="PF17820">
    <property type="entry name" value="PDZ_6"/>
    <property type="match status" value="1"/>
</dbReference>
<evidence type="ECO:0000256" key="6">
    <source>
        <dbReference type="ARBA" id="ARBA00022801"/>
    </source>
</evidence>
<evidence type="ECO:0000256" key="11">
    <source>
        <dbReference type="RuleBase" id="RU362031"/>
    </source>
</evidence>
<dbReference type="CDD" id="cd06163">
    <property type="entry name" value="S2P-M50_PDZ_RseP-like"/>
    <property type="match status" value="2"/>
</dbReference>
<dbReference type="CDD" id="cd23081">
    <property type="entry name" value="cpPDZ_EcRseP-like"/>
    <property type="match status" value="1"/>
</dbReference>
<dbReference type="PANTHER" id="PTHR42837">
    <property type="entry name" value="REGULATOR OF SIGMA-E PROTEASE RSEP"/>
    <property type="match status" value="1"/>
</dbReference>
<keyword evidence="8 11" id="KW-1133">Transmembrane helix</keyword>
<dbReference type="Pfam" id="PF02163">
    <property type="entry name" value="Peptidase_M50"/>
    <property type="match status" value="1"/>
</dbReference>
<name>A0AA49IXP4_9PROT</name>
<feature type="transmembrane region" description="Helical" evidence="11">
    <location>
        <begin position="98"/>
        <end position="119"/>
    </location>
</feature>
<dbReference type="SMART" id="SM00228">
    <property type="entry name" value="PDZ"/>
    <property type="match status" value="2"/>
</dbReference>
<dbReference type="Proteomes" id="UP001234916">
    <property type="component" value="Chromosome"/>
</dbReference>
<sequence>MNILWYLGAFVLALGLLIVAHELGHFLVARLCGVKVLRFSVGFGKPLVTRRFGRDGTEWMLAAFPLGGYVKMLDEQEGPVAPEEVHRAFNRQPVGRRAAVVIAGPVANLLLAVLIYWGLFIHGVEELRPILAQPPAGSAAARAAIQEGETVRSVEGNPIRSLPELRWEVLRLAVDHQPVTLETVNPRGEIAFRRIDTSALDVSELEGDILRELGLALFRPKLRPVVGRVAAASPAETAGIRAGDEVVAIEGRPVAAWNEVVEAIRNSPGRPVTLDVLREGRQEALAVTPASVEEGGRSIGRIGVAVREDPAVHAGLTFQVRYGPADALGRAISQTWDTSAFTLRMIGRMLVGDLSARNISGPITIADYAGQSARLGLSHYLKFLAIISISLGVLNLLPIPILDGGHLLYYFAEVVKGGPLSERVMEIGQQIGIGLLAFLMALAFYNDINRLVFG</sequence>
<evidence type="ECO:0000256" key="7">
    <source>
        <dbReference type="ARBA" id="ARBA00022833"/>
    </source>
</evidence>
<dbReference type="Gene3D" id="2.30.42.10">
    <property type="match status" value="2"/>
</dbReference>
<evidence type="ECO:0000256" key="4">
    <source>
        <dbReference type="ARBA" id="ARBA00022670"/>
    </source>
</evidence>
<feature type="domain" description="PDZ" evidence="12">
    <location>
        <begin position="199"/>
        <end position="269"/>
    </location>
</feature>
<evidence type="ECO:0000313" key="13">
    <source>
        <dbReference type="EMBL" id="WIM06210.1"/>
    </source>
</evidence>
<evidence type="ECO:0000259" key="12">
    <source>
        <dbReference type="PROSITE" id="PS50106"/>
    </source>
</evidence>
<keyword evidence="5 11" id="KW-0812">Transmembrane</keyword>
<evidence type="ECO:0000256" key="10">
    <source>
        <dbReference type="ARBA" id="ARBA00023136"/>
    </source>
</evidence>
<comment type="cofactor">
    <cofactor evidence="1 11">
        <name>Zn(2+)</name>
        <dbReference type="ChEBI" id="CHEBI:29105"/>
    </cofactor>
</comment>
<keyword evidence="11" id="KW-0479">Metal-binding</keyword>
<dbReference type="InterPro" id="IPR001478">
    <property type="entry name" value="PDZ"/>
</dbReference>
<dbReference type="GO" id="GO:0046872">
    <property type="term" value="F:metal ion binding"/>
    <property type="evidence" value="ECO:0007669"/>
    <property type="project" value="UniProtKB-KW"/>
</dbReference>
<dbReference type="SUPFAM" id="SSF50156">
    <property type="entry name" value="PDZ domain-like"/>
    <property type="match status" value="2"/>
</dbReference>
<keyword evidence="9 11" id="KW-0482">Metalloprotease</keyword>
<dbReference type="GO" id="GO:0016020">
    <property type="term" value="C:membrane"/>
    <property type="evidence" value="ECO:0007669"/>
    <property type="project" value="UniProtKB-SubCell"/>
</dbReference>
<feature type="transmembrane region" description="Helical" evidence="11">
    <location>
        <begin position="380"/>
        <end position="401"/>
    </location>
</feature>
<dbReference type="AlphaFoldDB" id="A0AA49IXP4"/>
<comment type="similarity">
    <text evidence="3 11">Belongs to the peptidase M50B family.</text>
</comment>